<reference evidence="8" key="1">
    <citation type="submission" date="2021-02" db="EMBL/GenBank/DDBJ databases">
        <authorList>
            <person name="Nowell W R."/>
        </authorList>
    </citation>
    <scope>NUCLEOTIDE SEQUENCE</scope>
    <source>
        <strain evidence="8">Ploen Becks lab</strain>
    </source>
</reference>
<evidence type="ECO:0000313" key="9">
    <source>
        <dbReference type="Proteomes" id="UP000663879"/>
    </source>
</evidence>
<protein>
    <recommendedName>
        <fullName evidence="7">EF-hand domain-containing protein</fullName>
    </recommendedName>
</protein>
<dbReference type="EMBL" id="CAJNOC010000115">
    <property type="protein sequence ID" value="CAF0716371.1"/>
    <property type="molecule type" value="Genomic_DNA"/>
</dbReference>
<proteinExistence type="inferred from homology"/>
<evidence type="ECO:0000256" key="3">
    <source>
        <dbReference type="ARBA" id="ARBA00022723"/>
    </source>
</evidence>
<organism evidence="8 9">
    <name type="scientific">Brachionus calyciflorus</name>
    <dbReference type="NCBI Taxonomy" id="104777"/>
    <lineage>
        <taxon>Eukaryota</taxon>
        <taxon>Metazoa</taxon>
        <taxon>Spiralia</taxon>
        <taxon>Gnathifera</taxon>
        <taxon>Rotifera</taxon>
        <taxon>Eurotatoria</taxon>
        <taxon>Monogononta</taxon>
        <taxon>Pseudotrocha</taxon>
        <taxon>Ploima</taxon>
        <taxon>Brachionidae</taxon>
        <taxon>Brachionus</taxon>
    </lineage>
</organism>
<dbReference type="PANTHER" id="PTHR23055">
    <property type="entry name" value="CALCIUM BINDING PROTEINS"/>
    <property type="match status" value="1"/>
</dbReference>
<feature type="domain" description="EF-hand" evidence="7">
    <location>
        <begin position="152"/>
        <end position="187"/>
    </location>
</feature>
<evidence type="ECO:0000256" key="5">
    <source>
        <dbReference type="ARBA" id="ARBA00022837"/>
    </source>
</evidence>
<evidence type="ECO:0000256" key="2">
    <source>
        <dbReference type="ARBA" id="ARBA00022707"/>
    </source>
</evidence>
<dbReference type="InterPro" id="IPR011992">
    <property type="entry name" value="EF-hand-dom_pair"/>
</dbReference>
<dbReference type="AlphaFoldDB" id="A0A813M386"/>
<accession>A0A813M386</accession>
<dbReference type="PROSITE" id="PS50222">
    <property type="entry name" value="EF_HAND_2"/>
    <property type="match status" value="3"/>
</dbReference>
<evidence type="ECO:0000256" key="1">
    <source>
        <dbReference type="ARBA" id="ARBA00006049"/>
    </source>
</evidence>
<keyword evidence="2" id="KW-0519">Myristate</keyword>
<dbReference type="GO" id="GO:0005509">
    <property type="term" value="F:calcium ion binding"/>
    <property type="evidence" value="ECO:0007669"/>
    <property type="project" value="InterPro"/>
</dbReference>
<dbReference type="InterPro" id="IPR002048">
    <property type="entry name" value="EF_hand_dom"/>
</dbReference>
<comment type="caution">
    <text evidence="8">The sequence shown here is derived from an EMBL/GenBank/DDBJ whole genome shotgun (WGS) entry which is preliminary data.</text>
</comment>
<dbReference type="Gene3D" id="1.10.238.10">
    <property type="entry name" value="EF-hand"/>
    <property type="match status" value="1"/>
</dbReference>
<keyword evidence="6" id="KW-0449">Lipoprotein</keyword>
<dbReference type="Pfam" id="PF13499">
    <property type="entry name" value="EF-hand_7"/>
    <property type="match status" value="1"/>
</dbReference>
<evidence type="ECO:0000256" key="4">
    <source>
        <dbReference type="ARBA" id="ARBA00022737"/>
    </source>
</evidence>
<dbReference type="InterPro" id="IPR028846">
    <property type="entry name" value="Recoverin"/>
</dbReference>
<evidence type="ECO:0000256" key="6">
    <source>
        <dbReference type="ARBA" id="ARBA00023288"/>
    </source>
</evidence>
<dbReference type="OrthoDB" id="191686at2759"/>
<dbReference type="PRINTS" id="PR00450">
    <property type="entry name" value="RECOVERIN"/>
</dbReference>
<dbReference type="SMART" id="SM00054">
    <property type="entry name" value="EFh"/>
    <property type="match status" value="3"/>
</dbReference>
<feature type="domain" description="EF-hand" evidence="7">
    <location>
        <begin position="70"/>
        <end position="105"/>
    </location>
</feature>
<keyword evidence="3" id="KW-0479">Metal-binding</keyword>
<keyword evidence="4" id="KW-0677">Repeat</keyword>
<dbReference type="Proteomes" id="UP000663879">
    <property type="component" value="Unassembled WGS sequence"/>
</dbReference>
<dbReference type="SUPFAM" id="SSF47473">
    <property type="entry name" value="EF-hand"/>
    <property type="match status" value="1"/>
</dbReference>
<evidence type="ECO:0000313" key="8">
    <source>
        <dbReference type="EMBL" id="CAF0716371.1"/>
    </source>
</evidence>
<feature type="domain" description="EF-hand" evidence="7">
    <location>
        <begin position="106"/>
        <end position="141"/>
    </location>
</feature>
<dbReference type="PROSITE" id="PS00018">
    <property type="entry name" value="EF_HAND_1"/>
    <property type="match status" value="1"/>
</dbReference>
<sequence length="196" mass="22932">MGNKKVKFGQTEIGSLSLSEEKISYLLENTEYDRDEIIQWNASFLKDCPNGYLDKKMLIKTFQKLYPNGKPEKMCSKLFNALDIDRDKRVDFVEYLVGISHLSSLDIKKKLQLTFRIYDHDNNGKVNRKKMEKMIVAIFDLNGVKERTGENDPKTKANNIFKRFNKESNGFLNEEEFINGCLTDNYLIDLFAEYRI</sequence>
<name>A0A813M386_9BILA</name>
<comment type="similarity">
    <text evidence="1">Belongs to the recoverin family.</text>
</comment>
<keyword evidence="5" id="KW-0106">Calcium</keyword>
<keyword evidence="9" id="KW-1185">Reference proteome</keyword>
<evidence type="ECO:0000259" key="7">
    <source>
        <dbReference type="PROSITE" id="PS50222"/>
    </source>
</evidence>
<dbReference type="InterPro" id="IPR018247">
    <property type="entry name" value="EF_Hand_1_Ca_BS"/>
</dbReference>
<dbReference type="PANTHER" id="PTHR23055:SF178">
    <property type="entry name" value="NEUROCALCIN HOMOLOG"/>
    <property type="match status" value="1"/>
</dbReference>
<gene>
    <name evidence="8" type="ORF">OXX778_LOCUS1692</name>
</gene>